<comment type="caution">
    <text evidence="2">The sequence shown here is derived from an EMBL/GenBank/DDBJ whole genome shotgun (WGS) entry which is preliminary data.</text>
</comment>
<keyword evidence="3" id="KW-1185">Reference proteome</keyword>
<keyword evidence="1" id="KW-1133">Transmembrane helix</keyword>
<keyword evidence="1" id="KW-0812">Transmembrane</keyword>
<keyword evidence="1" id="KW-0472">Membrane</keyword>
<protein>
    <submittedName>
        <fullName evidence="2">Uncharacterized protein</fullName>
    </submittedName>
</protein>
<evidence type="ECO:0000256" key="1">
    <source>
        <dbReference type="SAM" id="Phobius"/>
    </source>
</evidence>
<feature type="transmembrane region" description="Helical" evidence="1">
    <location>
        <begin position="20"/>
        <end position="40"/>
    </location>
</feature>
<sequence>MMVGCQVGCIELYICPKTSYMPAVLLGNISLLYALIPVTLRPMHQRL</sequence>
<evidence type="ECO:0000313" key="2">
    <source>
        <dbReference type="EMBL" id="CAI8040877.1"/>
    </source>
</evidence>
<reference evidence="2" key="1">
    <citation type="submission" date="2023-03" db="EMBL/GenBank/DDBJ databases">
        <authorList>
            <person name="Steffen K."/>
            <person name="Cardenas P."/>
        </authorList>
    </citation>
    <scope>NUCLEOTIDE SEQUENCE</scope>
</reference>
<dbReference type="EMBL" id="CASHTH010003147">
    <property type="protein sequence ID" value="CAI8040877.1"/>
    <property type="molecule type" value="Genomic_DNA"/>
</dbReference>
<name>A0AA35T462_GEOBA</name>
<accession>A0AA35T462</accession>
<evidence type="ECO:0000313" key="3">
    <source>
        <dbReference type="Proteomes" id="UP001174909"/>
    </source>
</evidence>
<organism evidence="2 3">
    <name type="scientific">Geodia barretti</name>
    <name type="common">Barrett's horny sponge</name>
    <dbReference type="NCBI Taxonomy" id="519541"/>
    <lineage>
        <taxon>Eukaryota</taxon>
        <taxon>Metazoa</taxon>
        <taxon>Porifera</taxon>
        <taxon>Demospongiae</taxon>
        <taxon>Heteroscleromorpha</taxon>
        <taxon>Tetractinellida</taxon>
        <taxon>Astrophorina</taxon>
        <taxon>Geodiidae</taxon>
        <taxon>Geodia</taxon>
    </lineage>
</organism>
<dbReference type="AlphaFoldDB" id="A0AA35T462"/>
<gene>
    <name evidence="2" type="ORF">GBAR_LOCUS22728</name>
</gene>
<proteinExistence type="predicted"/>
<dbReference type="Proteomes" id="UP001174909">
    <property type="component" value="Unassembled WGS sequence"/>
</dbReference>